<dbReference type="GO" id="GO:0016791">
    <property type="term" value="F:phosphatase activity"/>
    <property type="evidence" value="ECO:0007669"/>
    <property type="project" value="TreeGrafter"/>
</dbReference>
<accession>A0A9E7UBT9</accession>
<dbReference type="AlphaFoldDB" id="A0A9E7UBT9"/>
<dbReference type="SUPFAM" id="SSF56300">
    <property type="entry name" value="Metallo-dependent phosphatases"/>
    <property type="match status" value="1"/>
</dbReference>
<evidence type="ECO:0000313" key="3">
    <source>
        <dbReference type="EMBL" id="UWM55039.1"/>
    </source>
</evidence>
<sequence>MQLGVISDVHANRVALEAVLTDMPSVDELVCVGDVVGYNPWPAECVERVRDVCSAVVRGNHDRNVDSPARYRANRMAHAGLELASERLSTDQKEWVRSLPRSVDVDDGRLLVVHDHPEHVDRYVRPPDFTRMRPYLDEYDGLLLGHTHVQHQSTVDDRLVLNPGSVGQPRDGDPRAAYAVVDTDGDPPTADLHRVEYDVERVQAGVRAAGLPDRTADRLQRGE</sequence>
<evidence type="ECO:0000256" key="1">
    <source>
        <dbReference type="RuleBase" id="RU362039"/>
    </source>
</evidence>
<keyword evidence="1" id="KW-0479">Metal-binding</keyword>
<organism evidence="3 4">
    <name type="scientific">Salinirubellus salinus</name>
    <dbReference type="NCBI Taxonomy" id="1364945"/>
    <lineage>
        <taxon>Archaea</taxon>
        <taxon>Methanobacteriati</taxon>
        <taxon>Methanobacteriota</taxon>
        <taxon>Stenosarchaea group</taxon>
        <taxon>Halobacteria</taxon>
        <taxon>Halobacteriales</taxon>
        <taxon>Natronomonadaceae</taxon>
        <taxon>Salinirubellus</taxon>
    </lineage>
</organism>
<proteinExistence type="inferred from homology"/>
<reference evidence="3" key="1">
    <citation type="submission" date="2022-09" db="EMBL/GenBank/DDBJ databases">
        <title>Diverse halophilic archaea isolated from saline environments.</title>
        <authorList>
            <person name="Cui H.-L."/>
        </authorList>
    </citation>
    <scope>NUCLEOTIDE SEQUENCE</scope>
    <source>
        <strain evidence="3">ZS-35-S2</strain>
    </source>
</reference>
<gene>
    <name evidence="3" type="ORF">N0B31_01870</name>
</gene>
<dbReference type="EMBL" id="CP104003">
    <property type="protein sequence ID" value="UWM55039.1"/>
    <property type="molecule type" value="Genomic_DNA"/>
</dbReference>
<dbReference type="PANTHER" id="PTHR42850:SF2">
    <property type="entry name" value="BLL5683 PROTEIN"/>
    <property type="match status" value="1"/>
</dbReference>
<dbReference type="GO" id="GO:0005737">
    <property type="term" value="C:cytoplasm"/>
    <property type="evidence" value="ECO:0007669"/>
    <property type="project" value="TreeGrafter"/>
</dbReference>
<dbReference type="KEGG" id="ssai:N0B31_01870"/>
<dbReference type="RefSeq" id="WP_260594091.1">
    <property type="nucleotide sequence ID" value="NZ_CP104003.1"/>
</dbReference>
<dbReference type="InterPro" id="IPR029052">
    <property type="entry name" value="Metallo-depent_PP-like"/>
</dbReference>
<dbReference type="NCBIfam" id="TIGR00040">
    <property type="entry name" value="yfcE"/>
    <property type="match status" value="1"/>
</dbReference>
<dbReference type="Proteomes" id="UP001057580">
    <property type="component" value="Chromosome"/>
</dbReference>
<feature type="domain" description="Calcineurin-like phosphoesterase" evidence="2">
    <location>
        <begin position="1"/>
        <end position="185"/>
    </location>
</feature>
<dbReference type="InterPro" id="IPR050126">
    <property type="entry name" value="Ap4A_hydrolase"/>
</dbReference>
<dbReference type="EC" id="3.1.4.-" evidence="1"/>
<dbReference type="Pfam" id="PF12850">
    <property type="entry name" value="Metallophos_2"/>
    <property type="match status" value="1"/>
</dbReference>
<name>A0A9E7UBT9_9EURY</name>
<dbReference type="InterPro" id="IPR024654">
    <property type="entry name" value="Calcineurin-like_PHP_lpxH"/>
</dbReference>
<comment type="similarity">
    <text evidence="1">Belongs to the metallophosphoesterase superfamily. YfcE family.</text>
</comment>
<dbReference type="PIRSF" id="PIRSF000883">
    <property type="entry name" value="Pesterase_MJ0912"/>
    <property type="match status" value="1"/>
</dbReference>
<evidence type="ECO:0000313" key="4">
    <source>
        <dbReference type="Proteomes" id="UP001057580"/>
    </source>
</evidence>
<keyword evidence="4" id="KW-1185">Reference proteome</keyword>
<dbReference type="PANTHER" id="PTHR42850">
    <property type="entry name" value="METALLOPHOSPHOESTERASE"/>
    <property type="match status" value="1"/>
</dbReference>
<dbReference type="InterPro" id="IPR011152">
    <property type="entry name" value="Pesterase_MJ0912"/>
</dbReference>
<dbReference type="GeneID" id="74941130"/>
<dbReference type="InterPro" id="IPR000979">
    <property type="entry name" value="Phosphodiesterase_MJ0936/Vps29"/>
</dbReference>
<dbReference type="Gene3D" id="3.60.21.10">
    <property type="match status" value="1"/>
</dbReference>
<protein>
    <recommendedName>
        <fullName evidence="1">Phosphoesterase</fullName>
        <ecNumber evidence="1">3.1.4.-</ecNumber>
    </recommendedName>
</protein>
<evidence type="ECO:0000259" key="2">
    <source>
        <dbReference type="Pfam" id="PF12850"/>
    </source>
</evidence>
<dbReference type="GO" id="GO:0046872">
    <property type="term" value="F:metal ion binding"/>
    <property type="evidence" value="ECO:0007669"/>
    <property type="project" value="UniProtKB-KW"/>
</dbReference>
<comment type="cofactor">
    <cofactor evidence="1">
        <name>a divalent metal cation</name>
        <dbReference type="ChEBI" id="CHEBI:60240"/>
    </cofactor>
</comment>